<dbReference type="EC" id="4.2.3.-" evidence="6"/>
<evidence type="ECO:0000256" key="4">
    <source>
        <dbReference type="ARBA" id="ARBA00022842"/>
    </source>
</evidence>
<gene>
    <name evidence="7" type="ORF">B0H15DRAFT_467455</name>
</gene>
<comment type="similarity">
    <text evidence="2 6">Belongs to the terpene synthase family.</text>
</comment>
<dbReference type="EMBL" id="JARJCN010000050">
    <property type="protein sequence ID" value="KAJ7081323.1"/>
    <property type="molecule type" value="Genomic_DNA"/>
</dbReference>
<evidence type="ECO:0000256" key="6">
    <source>
        <dbReference type="RuleBase" id="RU366034"/>
    </source>
</evidence>
<dbReference type="Proteomes" id="UP001222325">
    <property type="component" value="Unassembled WGS sequence"/>
</dbReference>
<evidence type="ECO:0000256" key="5">
    <source>
        <dbReference type="ARBA" id="ARBA00023239"/>
    </source>
</evidence>
<comment type="caution">
    <text evidence="7">The sequence shown here is derived from an EMBL/GenBank/DDBJ whole genome shotgun (WGS) entry which is preliminary data.</text>
</comment>
<dbReference type="AlphaFoldDB" id="A0AAD6TX48"/>
<dbReference type="InterPro" id="IPR034686">
    <property type="entry name" value="Terpene_cyclase-like_2"/>
</dbReference>
<dbReference type="SFLD" id="SFLDS00005">
    <property type="entry name" value="Isoprenoid_Synthase_Type_I"/>
    <property type="match status" value="1"/>
</dbReference>
<comment type="cofactor">
    <cofactor evidence="1 6">
        <name>Mg(2+)</name>
        <dbReference type="ChEBI" id="CHEBI:18420"/>
    </cofactor>
</comment>
<organism evidence="7 8">
    <name type="scientific">Mycena belliarum</name>
    <dbReference type="NCBI Taxonomy" id="1033014"/>
    <lineage>
        <taxon>Eukaryota</taxon>
        <taxon>Fungi</taxon>
        <taxon>Dikarya</taxon>
        <taxon>Basidiomycota</taxon>
        <taxon>Agaricomycotina</taxon>
        <taxon>Agaricomycetes</taxon>
        <taxon>Agaricomycetidae</taxon>
        <taxon>Agaricales</taxon>
        <taxon>Marasmiineae</taxon>
        <taxon>Mycenaceae</taxon>
        <taxon>Mycena</taxon>
    </lineage>
</organism>
<keyword evidence="5 6" id="KW-0456">Lyase</keyword>
<dbReference type="SUPFAM" id="SSF48576">
    <property type="entry name" value="Terpenoid synthases"/>
    <property type="match status" value="1"/>
</dbReference>
<dbReference type="GO" id="GO:0010333">
    <property type="term" value="F:terpene synthase activity"/>
    <property type="evidence" value="ECO:0007669"/>
    <property type="project" value="InterPro"/>
</dbReference>
<evidence type="ECO:0000256" key="1">
    <source>
        <dbReference type="ARBA" id="ARBA00001946"/>
    </source>
</evidence>
<keyword evidence="3 6" id="KW-0479">Metal-binding</keyword>
<evidence type="ECO:0000313" key="7">
    <source>
        <dbReference type="EMBL" id="KAJ7081323.1"/>
    </source>
</evidence>
<dbReference type="Pfam" id="PF19086">
    <property type="entry name" value="Terpene_syn_C_2"/>
    <property type="match status" value="1"/>
</dbReference>
<dbReference type="Gene3D" id="1.10.600.10">
    <property type="entry name" value="Farnesyl Diphosphate Synthase"/>
    <property type="match status" value="1"/>
</dbReference>
<dbReference type="PANTHER" id="PTHR35201:SF4">
    <property type="entry name" value="BETA-PINACENE SYNTHASE-RELATED"/>
    <property type="match status" value="1"/>
</dbReference>
<proteinExistence type="inferred from homology"/>
<dbReference type="GO" id="GO:0008299">
    <property type="term" value="P:isoprenoid biosynthetic process"/>
    <property type="evidence" value="ECO:0007669"/>
    <property type="project" value="UniProtKB-ARBA"/>
</dbReference>
<dbReference type="PANTHER" id="PTHR35201">
    <property type="entry name" value="TERPENE SYNTHASE"/>
    <property type="match status" value="1"/>
</dbReference>
<evidence type="ECO:0000313" key="8">
    <source>
        <dbReference type="Proteomes" id="UP001222325"/>
    </source>
</evidence>
<protein>
    <recommendedName>
        <fullName evidence="6">Terpene synthase</fullName>
        <ecNumber evidence="6">4.2.3.-</ecNumber>
    </recommendedName>
</protein>
<evidence type="ECO:0000256" key="2">
    <source>
        <dbReference type="ARBA" id="ARBA00006333"/>
    </source>
</evidence>
<accession>A0AAD6TX48</accession>
<keyword evidence="4 6" id="KW-0460">Magnesium</keyword>
<dbReference type="InterPro" id="IPR008949">
    <property type="entry name" value="Isoprenoid_synthase_dom_sf"/>
</dbReference>
<reference evidence="7" key="1">
    <citation type="submission" date="2023-03" db="EMBL/GenBank/DDBJ databases">
        <title>Massive genome expansion in bonnet fungi (Mycena s.s.) driven by repeated elements and novel gene families across ecological guilds.</title>
        <authorList>
            <consortium name="Lawrence Berkeley National Laboratory"/>
            <person name="Harder C.B."/>
            <person name="Miyauchi S."/>
            <person name="Viragh M."/>
            <person name="Kuo A."/>
            <person name="Thoen E."/>
            <person name="Andreopoulos B."/>
            <person name="Lu D."/>
            <person name="Skrede I."/>
            <person name="Drula E."/>
            <person name="Henrissat B."/>
            <person name="Morin E."/>
            <person name="Kohler A."/>
            <person name="Barry K."/>
            <person name="LaButti K."/>
            <person name="Morin E."/>
            <person name="Salamov A."/>
            <person name="Lipzen A."/>
            <person name="Mereny Z."/>
            <person name="Hegedus B."/>
            <person name="Baldrian P."/>
            <person name="Stursova M."/>
            <person name="Weitz H."/>
            <person name="Taylor A."/>
            <person name="Grigoriev I.V."/>
            <person name="Nagy L.G."/>
            <person name="Martin F."/>
            <person name="Kauserud H."/>
        </authorList>
    </citation>
    <scope>NUCLEOTIDE SEQUENCE</scope>
    <source>
        <strain evidence="7">CBHHK173m</strain>
    </source>
</reference>
<evidence type="ECO:0000256" key="3">
    <source>
        <dbReference type="ARBA" id="ARBA00022723"/>
    </source>
</evidence>
<name>A0AAD6TX48_9AGAR</name>
<dbReference type="SFLD" id="SFLDG01020">
    <property type="entry name" value="Terpene_Cyclase_Like_2"/>
    <property type="match status" value="1"/>
</dbReference>
<keyword evidence="8" id="KW-1185">Reference proteome</keyword>
<sequence length="320" mass="36268">MFQLHGYSLPATPSQTGISTKTKAWFLKENNPHYDKQCESFSGLNPALLASVVYPDAGRPQLRVCSDFLAYLFFLDDLSDGLDDRDTSSVGNIVLNSFYHPDTFQSPTRLAHMSKDLFKRIRQTSRQDVQRRFIEAFDFFLQSVNDQAKDRTSGVIPTLEHYILLRRDTSGCRPCWAMIEYANNLNIPDDIIDHPVIIALGDAANDLVAWSNDLFSYSVEQSKGDTHNMVVIVMHHNGLDLPDAARFVVDMCLESIARFIRLKAQLPSLLGPSITRDVNIYVQGLESWMCGILYWAFITERYFGKAVNIVRATMAVEIRA</sequence>
<dbReference type="GO" id="GO:0046872">
    <property type="term" value="F:metal ion binding"/>
    <property type="evidence" value="ECO:0007669"/>
    <property type="project" value="UniProtKB-KW"/>
</dbReference>